<dbReference type="InterPro" id="IPR002881">
    <property type="entry name" value="DUF58"/>
</dbReference>
<evidence type="ECO:0000256" key="1">
    <source>
        <dbReference type="SAM" id="MobiDB-lite"/>
    </source>
</evidence>
<dbReference type="Proteomes" id="UP000306317">
    <property type="component" value="Unassembled WGS sequence"/>
</dbReference>
<dbReference type="AlphaFoldDB" id="A0A4S3KEK5"/>
<dbReference type="OrthoDB" id="9776116at2"/>
<name>A0A4S3KEK5_9GAMM</name>
<dbReference type="Gene3D" id="3.40.50.410">
    <property type="entry name" value="von Willebrand factor, type A domain"/>
    <property type="match status" value="1"/>
</dbReference>
<evidence type="ECO:0000313" key="4">
    <source>
        <dbReference type="Proteomes" id="UP000306317"/>
    </source>
</evidence>
<feature type="region of interest" description="Disordered" evidence="1">
    <location>
        <begin position="1"/>
        <end position="23"/>
    </location>
</feature>
<dbReference type="PANTHER" id="PTHR33608:SF12">
    <property type="entry name" value="DUF58 DOMAIN-CONTAINING PROTEIN"/>
    <property type="match status" value="1"/>
</dbReference>
<feature type="domain" description="DUF58" evidence="2">
    <location>
        <begin position="73"/>
        <end position="271"/>
    </location>
</feature>
<accession>A0A4S3KEK5</accession>
<dbReference type="InterPro" id="IPR036465">
    <property type="entry name" value="vWFA_dom_sf"/>
</dbReference>
<gene>
    <name evidence="3" type="ORF">B1991_11415</name>
</gene>
<reference evidence="3 4" key="1">
    <citation type="submission" date="2017-02" db="EMBL/GenBank/DDBJ databases">
        <title>Whole genome sequencing of Rhodanobacter lindaniclasticus DSM 17932.</title>
        <authorList>
            <person name="Kumar S."/>
            <person name="Patil P."/>
            <person name="Patil P.B."/>
        </authorList>
    </citation>
    <scope>NUCLEOTIDE SEQUENCE [LARGE SCALE GENOMIC DNA]</scope>
    <source>
        <strain evidence="3 4">DSM 17932</strain>
    </source>
</reference>
<keyword evidence="4" id="KW-1185">Reference proteome</keyword>
<dbReference type="EMBL" id="MWIO01000030">
    <property type="protein sequence ID" value="THD06930.1"/>
    <property type="molecule type" value="Genomic_DNA"/>
</dbReference>
<dbReference type="PANTHER" id="PTHR33608">
    <property type="entry name" value="BLL2464 PROTEIN"/>
    <property type="match status" value="1"/>
</dbReference>
<dbReference type="Pfam" id="PF01882">
    <property type="entry name" value="DUF58"/>
    <property type="match status" value="1"/>
</dbReference>
<comment type="caution">
    <text evidence="3">The sequence shown here is derived from an EMBL/GenBank/DDBJ whole genome shotgun (WGS) entry which is preliminary data.</text>
</comment>
<proteinExistence type="predicted"/>
<dbReference type="SUPFAM" id="SSF53300">
    <property type="entry name" value="vWA-like"/>
    <property type="match status" value="1"/>
</dbReference>
<evidence type="ECO:0000259" key="2">
    <source>
        <dbReference type="Pfam" id="PF01882"/>
    </source>
</evidence>
<evidence type="ECO:0000313" key="3">
    <source>
        <dbReference type="EMBL" id="THD06930.1"/>
    </source>
</evidence>
<feature type="compositionally biased region" description="Polar residues" evidence="1">
    <location>
        <begin position="10"/>
        <end position="19"/>
    </location>
</feature>
<sequence>MEEDRRKRSSAQTPITVASQREDGDGISEVSLAELIALRARVGSARMAPLSTRAARHGQQSSRLYGRGMDYAESRVYQAGDDVRRLDWRLTARSGKLHTKLFQEDREGCLLILLDTHASMHFGTRARFKSVQAARAAALAAWFASRAGERVAMLGFGGVDQWLTPQAGAHGALAVCGALARWHAAGRAQAQQPLSDALARAAHVARGASRVLLISDGFSCDAAARQRLIELTRHAGVAVLITADVLELELAPPGRYPLEHAGERREVPLQSTRQLTDFRQVLGAGPRRLVELAGSLGLRHASIDTAADPLDAVADLIGRKRSPR</sequence>
<protein>
    <recommendedName>
        <fullName evidence="2">DUF58 domain-containing protein</fullName>
    </recommendedName>
</protein>
<organism evidence="3 4">
    <name type="scientific">Rhodanobacter lindaniclasticus</name>
    <dbReference type="NCBI Taxonomy" id="75310"/>
    <lineage>
        <taxon>Bacteria</taxon>
        <taxon>Pseudomonadati</taxon>
        <taxon>Pseudomonadota</taxon>
        <taxon>Gammaproteobacteria</taxon>
        <taxon>Lysobacterales</taxon>
        <taxon>Rhodanobacteraceae</taxon>
        <taxon>Rhodanobacter</taxon>
    </lineage>
</organism>